<dbReference type="PROSITE" id="PS51352">
    <property type="entry name" value="THIOREDOXIN_2"/>
    <property type="match status" value="1"/>
</dbReference>
<dbReference type="PANTHER" id="PTHR42852">
    <property type="entry name" value="THIOL:DISULFIDE INTERCHANGE PROTEIN DSBE"/>
    <property type="match status" value="1"/>
</dbReference>
<name>A0A0S7WHU5_UNCT6</name>
<organism evidence="4 5">
    <name type="scientific">candidate division TA06 bacterium DG_26</name>
    <dbReference type="NCBI Taxonomy" id="1703771"/>
    <lineage>
        <taxon>Bacteria</taxon>
        <taxon>Bacteria division TA06</taxon>
    </lineage>
</organism>
<dbReference type="EMBL" id="LIZT01000056">
    <property type="protein sequence ID" value="KPJ49497.1"/>
    <property type="molecule type" value="Genomic_DNA"/>
</dbReference>
<gene>
    <name evidence="4" type="ORF">AMJ40_05395</name>
</gene>
<keyword evidence="2" id="KW-0732">Signal</keyword>
<dbReference type="AlphaFoldDB" id="A0A0S7WHU5"/>
<dbReference type="SUPFAM" id="SSF52833">
    <property type="entry name" value="Thioredoxin-like"/>
    <property type="match status" value="1"/>
</dbReference>
<evidence type="ECO:0000313" key="5">
    <source>
        <dbReference type="Proteomes" id="UP000051124"/>
    </source>
</evidence>
<dbReference type="Pfam" id="PF00578">
    <property type="entry name" value="AhpC-TSA"/>
    <property type="match status" value="1"/>
</dbReference>
<comment type="caution">
    <text evidence="4">The sequence shown here is derived from an EMBL/GenBank/DDBJ whole genome shotgun (WGS) entry which is preliminary data.</text>
</comment>
<evidence type="ECO:0000256" key="1">
    <source>
        <dbReference type="SAM" id="MobiDB-lite"/>
    </source>
</evidence>
<evidence type="ECO:0000259" key="3">
    <source>
        <dbReference type="PROSITE" id="PS51352"/>
    </source>
</evidence>
<dbReference type="GO" id="GO:0016209">
    <property type="term" value="F:antioxidant activity"/>
    <property type="evidence" value="ECO:0007669"/>
    <property type="project" value="InterPro"/>
</dbReference>
<dbReference type="GO" id="GO:0016491">
    <property type="term" value="F:oxidoreductase activity"/>
    <property type="evidence" value="ECO:0007669"/>
    <property type="project" value="InterPro"/>
</dbReference>
<sequence>KRSVLLLLVFTLSSYAQTLKQAPRFDSTDLDGKPVVLDSLLSRGPVYVAFWATWCKPCMRELDELGPIYEKYRDRGFQVVAINQDAPRSLHRVKPVVRGRHWKFSVLLDPEKALARAFQVISLPTSFLIDTSGEIVKARQGFKPGMEKMIEEEVKQLFGGDEEKQDSETEEKKPES</sequence>
<dbReference type="InterPro" id="IPR050553">
    <property type="entry name" value="Thioredoxin_ResA/DsbE_sf"/>
</dbReference>
<protein>
    <recommendedName>
        <fullName evidence="3">Thioredoxin domain-containing protein</fullName>
    </recommendedName>
</protein>
<feature type="compositionally biased region" description="Basic and acidic residues" evidence="1">
    <location>
        <begin position="166"/>
        <end position="176"/>
    </location>
</feature>
<dbReference type="PANTHER" id="PTHR42852:SF18">
    <property type="entry name" value="CHROMOSOME UNDETERMINED SCAFFOLD_47, WHOLE GENOME SHOTGUN SEQUENCE"/>
    <property type="match status" value="1"/>
</dbReference>
<reference evidence="4 5" key="1">
    <citation type="journal article" date="2015" name="Microbiome">
        <title>Genomic resolution of linkages in carbon, nitrogen, and sulfur cycling among widespread estuary sediment bacteria.</title>
        <authorList>
            <person name="Baker B.J."/>
            <person name="Lazar C.S."/>
            <person name="Teske A.P."/>
            <person name="Dick G.J."/>
        </authorList>
    </citation>
    <scope>NUCLEOTIDE SEQUENCE [LARGE SCALE GENOMIC DNA]</scope>
    <source>
        <strain evidence="4">DG_26</strain>
    </source>
</reference>
<evidence type="ECO:0000313" key="4">
    <source>
        <dbReference type="EMBL" id="KPJ49497.1"/>
    </source>
</evidence>
<feature type="chain" id="PRO_5006639457" description="Thioredoxin domain-containing protein" evidence="2">
    <location>
        <begin position="17"/>
        <end position="176"/>
    </location>
</feature>
<dbReference type="InterPro" id="IPR036249">
    <property type="entry name" value="Thioredoxin-like_sf"/>
</dbReference>
<feature type="signal peptide" evidence="2">
    <location>
        <begin position="1"/>
        <end position="16"/>
    </location>
</feature>
<dbReference type="Proteomes" id="UP000051124">
    <property type="component" value="Unassembled WGS sequence"/>
</dbReference>
<dbReference type="CDD" id="cd02966">
    <property type="entry name" value="TlpA_like_family"/>
    <property type="match status" value="1"/>
</dbReference>
<feature type="domain" description="Thioredoxin" evidence="3">
    <location>
        <begin position="16"/>
        <end position="159"/>
    </location>
</feature>
<accession>A0A0S7WHU5</accession>
<dbReference type="InterPro" id="IPR013766">
    <property type="entry name" value="Thioredoxin_domain"/>
</dbReference>
<dbReference type="Gene3D" id="3.40.30.10">
    <property type="entry name" value="Glutaredoxin"/>
    <property type="match status" value="1"/>
</dbReference>
<proteinExistence type="predicted"/>
<feature type="region of interest" description="Disordered" evidence="1">
    <location>
        <begin position="154"/>
        <end position="176"/>
    </location>
</feature>
<feature type="non-terminal residue" evidence="4">
    <location>
        <position position="1"/>
    </location>
</feature>
<dbReference type="InterPro" id="IPR000866">
    <property type="entry name" value="AhpC/TSA"/>
</dbReference>
<evidence type="ECO:0000256" key="2">
    <source>
        <dbReference type="SAM" id="SignalP"/>
    </source>
</evidence>